<dbReference type="NCBIfam" id="NF006626">
    <property type="entry name" value="PRK09195.1"/>
    <property type="match status" value="1"/>
</dbReference>
<dbReference type="SUPFAM" id="SSF51569">
    <property type="entry name" value="Aldolase"/>
    <property type="match status" value="1"/>
</dbReference>
<evidence type="ECO:0000256" key="4">
    <source>
        <dbReference type="ARBA" id="ARBA00022833"/>
    </source>
</evidence>
<keyword evidence="3 10" id="KW-0479">Metal-binding</keyword>
<evidence type="ECO:0000256" key="8">
    <source>
        <dbReference type="PIRSR" id="PIRSR001359-1"/>
    </source>
</evidence>
<protein>
    <recommendedName>
        <fullName evidence="2">tagatose-bisphosphate aldolase</fullName>
        <ecNumber evidence="2">4.1.2.40</ecNumber>
    </recommendedName>
    <alternativeName>
        <fullName evidence="7">D-tagatose-bisphosphate aldolase class II</fullName>
    </alternativeName>
    <alternativeName>
        <fullName evidence="6">Tagatose-bisphosphate aldolase</fullName>
    </alternativeName>
</protein>
<evidence type="ECO:0000256" key="10">
    <source>
        <dbReference type="PIRSR" id="PIRSR001359-3"/>
    </source>
</evidence>
<dbReference type="PANTHER" id="PTHR30304:SF0">
    <property type="entry name" value="D-TAGATOSE-1,6-BISPHOSPHATE ALDOLASE SUBUNIT GATY-RELATED"/>
    <property type="match status" value="1"/>
</dbReference>
<evidence type="ECO:0000313" key="12">
    <source>
        <dbReference type="Proteomes" id="UP000254208"/>
    </source>
</evidence>
<feature type="active site" description="Proton donor" evidence="8">
    <location>
        <position position="82"/>
    </location>
</feature>
<feature type="binding site" evidence="9">
    <location>
        <begin position="209"/>
        <end position="211"/>
    </location>
    <ligand>
        <name>dihydroxyacetone phosphate</name>
        <dbReference type="ChEBI" id="CHEBI:57642"/>
    </ligand>
</feature>
<evidence type="ECO:0000256" key="3">
    <source>
        <dbReference type="ARBA" id="ARBA00022723"/>
    </source>
</evidence>
<dbReference type="InterPro" id="IPR013785">
    <property type="entry name" value="Aldolase_TIM"/>
</dbReference>
<name>A0A379FL93_PRORE</name>
<dbReference type="GO" id="GO:0005829">
    <property type="term" value="C:cytosol"/>
    <property type="evidence" value="ECO:0007669"/>
    <property type="project" value="TreeGrafter"/>
</dbReference>
<reference evidence="11 12" key="1">
    <citation type="submission" date="2018-06" db="EMBL/GenBank/DDBJ databases">
        <authorList>
            <consortium name="Pathogen Informatics"/>
            <person name="Doyle S."/>
        </authorList>
    </citation>
    <scope>NUCLEOTIDE SEQUENCE [LARGE SCALE GENOMIC DNA]</scope>
    <source>
        <strain evidence="11 12">NCTC11801</strain>
    </source>
</reference>
<feature type="binding site" evidence="9">
    <location>
        <position position="181"/>
    </location>
    <ligand>
        <name>dihydroxyacetone phosphate</name>
        <dbReference type="ChEBI" id="CHEBI:57642"/>
    </ligand>
</feature>
<dbReference type="NCBIfam" id="TIGR01858">
    <property type="entry name" value="tag_bisphos_ald"/>
    <property type="match status" value="1"/>
</dbReference>
<comment type="cofactor">
    <cofactor evidence="10">
        <name>Zn(2+)</name>
        <dbReference type="ChEBI" id="CHEBI:29105"/>
    </cofactor>
    <text evidence="10">Binds 2 Zn(2+) ions per subunit. One is catalytic and the other provides a structural contribution.</text>
</comment>
<dbReference type="GO" id="GO:0008270">
    <property type="term" value="F:zinc ion binding"/>
    <property type="evidence" value="ECO:0007669"/>
    <property type="project" value="InterPro"/>
</dbReference>
<feature type="binding site" evidence="9">
    <location>
        <begin position="230"/>
        <end position="233"/>
    </location>
    <ligand>
        <name>dihydroxyacetone phosphate</name>
        <dbReference type="ChEBI" id="CHEBI:57642"/>
    </ligand>
</feature>
<dbReference type="Proteomes" id="UP000254208">
    <property type="component" value="Unassembled WGS sequence"/>
</dbReference>
<dbReference type="InterPro" id="IPR000771">
    <property type="entry name" value="FBA_II"/>
</dbReference>
<proteinExistence type="predicted"/>
<evidence type="ECO:0000256" key="9">
    <source>
        <dbReference type="PIRSR" id="PIRSR001359-2"/>
    </source>
</evidence>
<feature type="binding site" evidence="10">
    <location>
        <position position="180"/>
    </location>
    <ligand>
        <name>Zn(2+)</name>
        <dbReference type="ChEBI" id="CHEBI:29105"/>
        <label>1</label>
        <note>catalytic</note>
    </ligand>
</feature>
<dbReference type="GO" id="GO:0009025">
    <property type="term" value="F:tagatose-bisphosphate aldolase activity"/>
    <property type="evidence" value="ECO:0007669"/>
    <property type="project" value="UniProtKB-EC"/>
</dbReference>
<gene>
    <name evidence="11" type="primary">gatY</name>
    <name evidence="11" type="ORF">NCTC11801_00386</name>
</gene>
<evidence type="ECO:0000313" key="11">
    <source>
        <dbReference type="EMBL" id="SUC29489.1"/>
    </source>
</evidence>
<comment type="pathway">
    <text evidence="1">Carbohydrate metabolism; D-tagatose 6-phosphate degradation; D-glyceraldehyde 3-phosphate and glycerone phosphate from D-tagatose 6-phosphate: step 2/2.</text>
</comment>
<dbReference type="RefSeq" id="WP_115166445.1">
    <property type="nucleotide sequence ID" value="NZ_ABEXOC020000027.1"/>
</dbReference>
<feature type="binding site" evidence="10">
    <location>
        <position position="208"/>
    </location>
    <ligand>
        <name>Zn(2+)</name>
        <dbReference type="ChEBI" id="CHEBI:29105"/>
        <label>1</label>
        <note>catalytic</note>
    </ligand>
</feature>
<sequence>MYLVSTRNMLNKAQLGGYAVPAFNIHNLETIQVVMETAAEMASPVILAGTPSTFSYAGSDYLIAICQQAAERYKVPVALHLDHHEDIPDIFQKVSAGVRSAMIDASHFPFEENIQIVKRVVDFCHQWDCTVEAELGRLGGQEDDLVVDAADALFTDPDAAVTFIQRTGIDSLAVAIGTAHGMYKSEPHLDFVRLDAIRKKTDLPLVLHGASGIPDADVRHCIDLGICKVNVATELKIAFSDAIKQYFIENPEATDPRHYLVPGKAAMKAVVMDKIRVCKSDGTL</sequence>
<dbReference type="PIRSF" id="PIRSF001359">
    <property type="entry name" value="F_bP_aldolase_II"/>
    <property type="match status" value="1"/>
</dbReference>
<dbReference type="Pfam" id="PF01116">
    <property type="entry name" value="F_bP_aldolase"/>
    <property type="match status" value="1"/>
</dbReference>
<dbReference type="InterPro" id="IPR050246">
    <property type="entry name" value="Class_II_FBP_aldolase"/>
</dbReference>
<evidence type="ECO:0000256" key="7">
    <source>
        <dbReference type="ARBA" id="ARBA00032933"/>
    </source>
</evidence>
<feature type="binding site" evidence="10">
    <location>
        <position position="104"/>
    </location>
    <ligand>
        <name>Zn(2+)</name>
        <dbReference type="ChEBI" id="CHEBI:29105"/>
        <label>2</label>
    </ligand>
</feature>
<feature type="binding site" evidence="10">
    <location>
        <position position="134"/>
    </location>
    <ligand>
        <name>Zn(2+)</name>
        <dbReference type="ChEBI" id="CHEBI:29105"/>
        <label>2</label>
    </ligand>
</feature>
<keyword evidence="4 10" id="KW-0862">Zinc</keyword>
<dbReference type="FunFam" id="3.20.20.70:FF:000043">
    <property type="entry name" value="D-tagatose-1,6-bisphosphate aldolase subunit GatY"/>
    <property type="match status" value="1"/>
</dbReference>
<accession>A0A379FL93</accession>
<dbReference type="NCBIfam" id="NF009374">
    <property type="entry name" value="PRK12737.1"/>
    <property type="match status" value="1"/>
</dbReference>
<keyword evidence="5 11" id="KW-0456">Lyase</keyword>
<dbReference type="UniPathway" id="UPA00704">
    <property type="reaction ID" value="UER00716"/>
</dbReference>
<dbReference type="PROSITE" id="PS00806">
    <property type="entry name" value="ALDOLASE_CLASS_II_2"/>
    <property type="match status" value="1"/>
</dbReference>
<dbReference type="NCBIfam" id="TIGR00167">
    <property type="entry name" value="cbbA"/>
    <property type="match status" value="1"/>
</dbReference>
<evidence type="ECO:0000256" key="1">
    <source>
        <dbReference type="ARBA" id="ARBA00005191"/>
    </source>
</evidence>
<feature type="binding site" evidence="10">
    <location>
        <position position="83"/>
    </location>
    <ligand>
        <name>Zn(2+)</name>
        <dbReference type="ChEBI" id="CHEBI:29105"/>
        <label>1</label>
        <note>catalytic</note>
    </ligand>
</feature>
<evidence type="ECO:0000256" key="6">
    <source>
        <dbReference type="ARBA" id="ARBA00031246"/>
    </source>
</evidence>
<dbReference type="CDD" id="cd00947">
    <property type="entry name" value="TBP_aldolase_IIB"/>
    <property type="match status" value="1"/>
</dbReference>
<organism evidence="11 12">
    <name type="scientific">Providencia rettgeri</name>
    <dbReference type="NCBI Taxonomy" id="587"/>
    <lineage>
        <taxon>Bacteria</taxon>
        <taxon>Pseudomonadati</taxon>
        <taxon>Pseudomonadota</taxon>
        <taxon>Gammaproteobacteria</taxon>
        <taxon>Enterobacterales</taxon>
        <taxon>Morganellaceae</taxon>
        <taxon>Providencia</taxon>
    </lineage>
</organism>
<dbReference type="GO" id="GO:0005975">
    <property type="term" value="P:carbohydrate metabolic process"/>
    <property type="evidence" value="ECO:0007669"/>
    <property type="project" value="InterPro"/>
</dbReference>
<dbReference type="PROSITE" id="PS00602">
    <property type="entry name" value="ALDOLASE_CLASS_II_1"/>
    <property type="match status" value="1"/>
</dbReference>
<dbReference type="GeneID" id="93671516"/>
<dbReference type="EMBL" id="UGTZ01000001">
    <property type="protein sequence ID" value="SUC29489.1"/>
    <property type="molecule type" value="Genomic_DNA"/>
</dbReference>
<dbReference type="InterPro" id="IPR011288">
    <property type="entry name" value="TagBP_ald_KbaY/GatY"/>
</dbReference>
<dbReference type="GO" id="GO:2001059">
    <property type="term" value="P:D-tagatose 6-phosphate catabolic process"/>
    <property type="evidence" value="ECO:0007669"/>
    <property type="project" value="UniProtKB-UniPathway"/>
</dbReference>
<dbReference type="PANTHER" id="PTHR30304">
    <property type="entry name" value="D-TAGATOSE-1,6-BISPHOSPHATE ALDOLASE"/>
    <property type="match status" value="1"/>
</dbReference>
<evidence type="ECO:0000256" key="5">
    <source>
        <dbReference type="ARBA" id="ARBA00023239"/>
    </source>
</evidence>
<dbReference type="AlphaFoldDB" id="A0A379FL93"/>
<evidence type="ECO:0000256" key="2">
    <source>
        <dbReference type="ARBA" id="ARBA00012905"/>
    </source>
</evidence>
<dbReference type="EC" id="4.1.2.40" evidence="2"/>
<dbReference type="Gene3D" id="3.20.20.70">
    <property type="entry name" value="Aldolase class I"/>
    <property type="match status" value="1"/>
</dbReference>